<dbReference type="AlphaFoldDB" id="A0A2P2LTS9"/>
<dbReference type="EMBL" id="GGEC01040888">
    <property type="protein sequence ID" value="MBX21372.1"/>
    <property type="molecule type" value="Transcribed_RNA"/>
</dbReference>
<protein>
    <submittedName>
        <fullName evidence="1">Uncharacterized protein</fullName>
    </submittedName>
</protein>
<name>A0A2P2LTS9_RHIMU</name>
<reference evidence="1" key="1">
    <citation type="submission" date="2018-02" db="EMBL/GenBank/DDBJ databases">
        <title>Rhizophora mucronata_Transcriptome.</title>
        <authorList>
            <person name="Meera S.P."/>
            <person name="Sreeshan A."/>
            <person name="Augustine A."/>
        </authorList>
    </citation>
    <scope>NUCLEOTIDE SEQUENCE</scope>
    <source>
        <tissue evidence="1">Leaf</tissue>
    </source>
</reference>
<organism evidence="1">
    <name type="scientific">Rhizophora mucronata</name>
    <name type="common">Asiatic mangrove</name>
    <dbReference type="NCBI Taxonomy" id="61149"/>
    <lineage>
        <taxon>Eukaryota</taxon>
        <taxon>Viridiplantae</taxon>
        <taxon>Streptophyta</taxon>
        <taxon>Embryophyta</taxon>
        <taxon>Tracheophyta</taxon>
        <taxon>Spermatophyta</taxon>
        <taxon>Magnoliopsida</taxon>
        <taxon>eudicotyledons</taxon>
        <taxon>Gunneridae</taxon>
        <taxon>Pentapetalae</taxon>
        <taxon>rosids</taxon>
        <taxon>fabids</taxon>
        <taxon>Malpighiales</taxon>
        <taxon>Rhizophoraceae</taxon>
        <taxon>Rhizophora</taxon>
    </lineage>
</organism>
<accession>A0A2P2LTS9</accession>
<proteinExistence type="predicted"/>
<evidence type="ECO:0000313" key="1">
    <source>
        <dbReference type="EMBL" id="MBX21372.1"/>
    </source>
</evidence>
<sequence>MSASTIIYRSRYLTTQAQAMQKCIIHLQLEQMTVRISNVHAYMYLPPHVSLSILM</sequence>